<dbReference type="KEGG" id="xbv:XBW1_0867"/>
<protein>
    <submittedName>
        <fullName evidence="1">Uncharacterized protein</fullName>
    </submittedName>
</protein>
<gene>
    <name evidence="1" type="ORF">XBW1_0867</name>
</gene>
<reference evidence="1 2" key="1">
    <citation type="submission" date="2014-02" db="EMBL/GenBank/DDBJ databases">
        <authorList>
            <person name="Genoscope - CEA"/>
        </authorList>
    </citation>
    <scope>NUCLEOTIDE SEQUENCE [LARGE SCALE GENOMIC DNA]</scope>
    <source>
        <strain evidence="1 2">CS03</strain>
    </source>
</reference>
<evidence type="ECO:0000313" key="1">
    <source>
        <dbReference type="EMBL" id="CDM88224.1"/>
    </source>
</evidence>
<sequence length="60" mass="6296">MAGGITCLKLLCTTHQRLPVLKPSLAGSLAMVNFGVMMSGWPVTVGPLIVSVKITLTTQL</sequence>
<organism evidence="1 2">
    <name type="scientific">Xenorhabdus bovienii</name>
    <name type="common">Xenorhabdus nematophila subsp. bovienii</name>
    <dbReference type="NCBI Taxonomy" id="40576"/>
    <lineage>
        <taxon>Bacteria</taxon>
        <taxon>Pseudomonadati</taxon>
        <taxon>Pseudomonadota</taxon>
        <taxon>Gammaproteobacteria</taxon>
        <taxon>Enterobacterales</taxon>
        <taxon>Morganellaceae</taxon>
        <taxon>Xenorhabdus</taxon>
    </lineage>
</organism>
<name>A0A0B6X7C7_XENBV</name>
<dbReference type="AlphaFoldDB" id="A0A0B6X7C7"/>
<dbReference type="Proteomes" id="UP000032930">
    <property type="component" value="Chromosome"/>
</dbReference>
<dbReference type="EMBL" id="FO818637">
    <property type="protein sequence ID" value="CDM88224.1"/>
    <property type="molecule type" value="Genomic_DNA"/>
</dbReference>
<accession>A0A0B6X7C7</accession>
<proteinExistence type="predicted"/>
<evidence type="ECO:0000313" key="2">
    <source>
        <dbReference type="Proteomes" id="UP000032930"/>
    </source>
</evidence>